<keyword evidence="1" id="KW-0472">Membrane</keyword>
<sequence>MDRKPNALGHWLVLGAMFGIVALVFQQIATSLTDQRAASGDALSNAALFPRWVAITIAGLGLIVAGQMLMGRYPKGESAAEAEDAPREPRSRLRLQEIAIAGLTLLYLLMLEPVGFHLTTFLVIGAMFLVLDARPVWRAVAASAALTLAASFVFEGLLKVILPVGFLGFTPPYHLLGL</sequence>
<protein>
    <submittedName>
        <fullName evidence="3">Tripartite tricarboxylate transporter TctB family protein</fullName>
    </submittedName>
</protein>
<feature type="transmembrane region" description="Helical" evidence="1">
    <location>
        <begin position="91"/>
        <end position="110"/>
    </location>
</feature>
<feature type="transmembrane region" description="Helical" evidence="1">
    <location>
        <begin position="49"/>
        <end position="70"/>
    </location>
</feature>
<organism evidence="3 4">
    <name type="scientific">Tropicimonas aquimaris</name>
    <dbReference type="NCBI Taxonomy" id="914152"/>
    <lineage>
        <taxon>Bacteria</taxon>
        <taxon>Pseudomonadati</taxon>
        <taxon>Pseudomonadota</taxon>
        <taxon>Alphaproteobacteria</taxon>
        <taxon>Rhodobacterales</taxon>
        <taxon>Roseobacteraceae</taxon>
        <taxon>Tropicimonas</taxon>
    </lineage>
</organism>
<proteinExistence type="predicted"/>
<reference evidence="4" key="1">
    <citation type="journal article" date="2019" name="Int. J. Syst. Evol. Microbiol.">
        <title>The Global Catalogue of Microorganisms (GCM) 10K type strain sequencing project: providing services to taxonomists for standard genome sequencing and annotation.</title>
        <authorList>
            <consortium name="The Broad Institute Genomics Platform"/>
            <consortium name="The Broad Institute Genome Sequencing Center for Infectious Disease"/>
            <person name="Wu L."/>
            <person name="Ma J."/>
        </authorList>
    </citation>
    <scope>NUCLEOTIDE SEQUENCE [LARGE SCALE GENOMIC DNA]</scope>
    <source>
        <strain evidence="4">CCUG 60524</strain>
    </source>
</reference>
<evidence type="ECO:0000256" key="1">
    <source>
        <dbReference type="SAM" id="Phobius"/>
    </source>
</evidence>
<gene>
    <name evidence="3" type="ORF">ACFQ2S_15325</name>
</gene>
<feature type="domain" description="DUF1468" evidence="2">
    <location>
        <begin position="16"/>
        <end position="163"/>
    </location>
</feature>
<dbReference type="Pfam" id="PF07331">
    <property type="entry name" value="TctB"/>
    <property type="match status" value="1"/>
</dbReference>
<evidence type="ECO:0000259" key="2">
    <source>
        <dbReference type="Pfam" id="PF07331"/>
    </source>
</evidence>
<evidence type="ECO:0000313" key="3">
    <source>
        <dbReference type="EMBL" id="MFD0981014.1"/>
    </source>
</evidence>
<feature type="transmembrane region" description="Helical" evidence="1">
    <location>
        <begin position="145"/>
        <end position="169"/>
    </location>
</feature>
<name>A0ABW3IT55_9RHOB</name>
<dbReference type="EMBL" id="JBHTJT010000032">
    <property type="protein sequence ID" value="MFD0981014.1"/>
    <property type="molecule type" value="Genomic_DNA"/>
</dbReference>
<dbReference type="RefSeq" id="WP_386075746.1">
    <property type="nucleotide sequence ID" value="NZ_JBHTJT010000032.1"/>
</dbReference>
<feature type="transmembrane region" description="Helical" evidence="1">
    <location>
        <begin position="7"/>
        <end position="29"/>
    </location>
</feature>
<comment type="caution">
    <text evidence="3">The sequence shown here is derived from an EMBL/GenBank/DDBJ whole genome shotgun (WGS) entry which is preliminary data.</text>
</comment>
<evidence type="ECO:0000313" key="4">
    <source>
        <dbReference type="Proteomes" id="UP001597108"/>
    </source>
</evidence>
<keyword evidence="1" id="KW-1133">Transmembrane helix</keyword>
<dbReference type="InterPro" id="IPR009936">
    <property type="entry name" value="DUF1468"/>
</dbReference>
<keyword evidence="4" id="KW-1185">Reference proteome</keyword>
<dbReference type="Proteomes" id="UP001597108">
    <property type="component" value="Unassembled WGS sequence"/>
</dbReference>
<accession>A0ABW3IT55</accession>
<keyword evidence="1" id="KW-0812">Transmembrane</keyword>